<evidence type="ECO:0000313" key="2">
    <source>
        <dbReference type="Proteomes" id="UP000016064"/>
    </source>
</evidence>
<dbReference type="Proteomes" id="UP000016064">
    <property type="component" value="Unassembled WGS sequence"/>
</dbReference>
<reference evidence="1 2" key="1">
    <citation type="submission" date="2013-07" db="EMBL/GenBank/DDBJ databases">
        <title>Isolation of a new Chlamydia species from the feral Sacred Ibis (Threskiornis aethiopicus): Chlamydia ibidis.</title>
        <authorList>
            <person name="Vorimore F."/>
            <person name="Hsia R.-C."/>
            <person name="Huot-Creasy H."/>
            <person name="Bastian S."/>
            <person name="Deruyter L."/>
            <person name="Passet A."/>
            <person name="Sachse K."/>
            <person name="Bavoil P."/>
            <person name="Myers G."/>
            <person name="Laroucau K."/>
        </authorList>
    </citation>
    <scope>NUCLEOTIDE SEQUENCE [LARGE SCALE GENOMIC DNA]</scope>
    <source>
        <strain evidence="1 2">10-1398/6</strain>
    </source>
</reference>
<keyword evidence="2" id="KW-1185">Reference proteome</keyword>
<proteinExistence type="predicted"/>
<accession>A0ABP2XER1</accession>
<dbReference type="InterPro" id="IPR038765">
    <property type="entry name" value="Papain-like_cys_pep_sf"/>
</dbReference>
<gene>
    <name evidence="1" type="ORF">H359_0343</name>
</gene>
<protein>
    <submittedName>
        <fullName evidence="1">Peptidase C65 Otubain family protein</fullName>
    </submittedName>
</protein>
<comment type="caution">
    <text evidence="1">The sequence shown here is derived from an EMBL/GenBank/DDBJ whole genome shotgun (WGS) entry which is preliminary data.</text>
</comment>
<dbReference type="InterPro" id="IPR019400">
    <property type="entry name" value="Peptidase_C65_otubain"/>
</dbReference>
<evidence type="ECO:0000313" key="1">
    <source>
        <dbReference type="EMBL" id="EQM62993.1"/>
    </source>
</evidence>
<dbReference type="Pfam" id="PF10275">
    <property type="entry name" value="Peptidase_C65"/>
    <property type="match status" value="1"/>
</dbReference>
<dbReference type="SUPFAM" id="SSF54001">
    <property type="entry name" value="Cysteine proteinases"/>
    <property type="match status" value="1"/>
</dbReference>
<organism evidence="1 2">
    <name type="scientific">Chlamydia ibidis 10-1398/6</name>
    <dbReference type="NCBI Taxonomy" id="1046581"/>
    <lineage>
        <taxon>Bacteria</taxon>
        <taxon>Pseudomonadati</taxon>
        <taxon>Chlamydiota</taxon>
        <taxon>Chlamydiia</taxon>
        <taxon>Chlamydiales</taxon>
        <taxon>Chlamydiaceae</taxon>
        <taxon>Chlamydia/Chlamydophila group</taxon>
        <taxon>Chlamydia</taxon>
    </lineage>
</organism>
<sequence>MAYVLLHIVTLGILLIIHRCQHHLTKTTLPILPVPEKRSEPQIYDVPIIGETIYPPSHNQKEEIKETIETEITQSEEPVVRPKEPKKSEPVIQHLQPQEVVRHPLSDNLPSVEEIASSAHSLPRDRKRGSLEAMLVQEENGLLPLSAQRVIRSLETLNPSFVASYPTRVSSVFSNKITLLEKKISENSEDSEVAKLQLDQLTYLDAKYCYVNVPGDGNCFFRSFVIGWLSALFNSKDPLSFDKEAEKVLALEFSNSNQENKLLAETTATILKDCAKYPSFKELYDRKILSLMDNFSLVTFLKELSFFQTDANRLSQLGSAENIHALITSQMSDSPEIAAKIISSLIANQPSSPMLSGLLSPRECPLTSSKKQAMLLLELLPTLLKNSEEVEKLSGSAKERKETEQEILHALLSYTQQVITEENMVQHRSSSVLSSMSPILLSAFYRFSTNLRSLLTTPIPEQCELFLFLMSTPSAARSPECEDFFNSGLKLLSDTISSKESLKETLELNDNQGARLKSLLSTAWKQKQHLETLESILLLCDGISQGSDIPQLNYVFSELAKIASTSPRTVNYQNLSTWLRQFEEAISNNSSWSAAYMKTYSLPFMKSLRIGETTEEDKIWNDSICVFFVILQYPSLLKDRSTSRLANKFNNIFQTHLDLTLRSRKYRKLTEKLAFSTLSTLLSRDILTGSSQFIVEETQSFVSSLIQNLSQLTWYKDSAKLLLNLLASIETEDSSELLERTRAAMPENWRLFLSRLECPIHDDSVPRHDERTLGKLIPPYVLLYSFLVNNSDSLTSLPLDLSSALAQFLSRAEELTNRAITHRFQEISDVLLSNITKITMMNNLRNRFFFSMFKKTSPHLALRTTFMHQMEHVDLRQLMRMFNAVNEQAEDEQIPALSNVLQPLAMCQYLADSSLRQTLDQLSRSAQMHGFIGGDYCPENQAEIFVLRGNNHYGALLPKNNPHP</sequence>
<dbReference type="EMBL" id="APJW01000001">
    <property type="protein sequence ID" value="EQM62993.1"/>
    <property type="molecule type" value="Genomic_DNA"/>
</dbReference>
<name>A0ABP2XER1_9CHLA</name>